<dbReference type="InterPro" id="IPR014729">
    <property type="entry name" value="Rossmann-like_a/b/a_fold"/>
</dbReference>
<dbReference type="SUPFAM" id="SSF56235">
    <property type="entry name" value="N-terminal nucleophile aminohydrolases (Ntn hydrolases)"/>
    <property type="match status" value="1"/>
</dbReference>
<dbReference type="EC" id="6.3.5.4" evidence="3"/>
<feature type="domain" description="Asparagine synthetase" evidence="6">
    <location>
        <begin position="207"/>
        <end position="590"/>
    </location>
</feature>
<comment type="similarity">
    <text evidence="2">Belongs to the asparagine synthetase family.</text>
</comment>
<dbReference type="GO" id="GO:0006529">
    <property type="term" value="P:asparagine biosynthetic process"/>
    <property type="evidence" value="ECO:0007669"/>
    <property type="project" value="UniProtKB-KW"/>
</dbReference>
<keyword evidence="8" id="KW-1185">Reference proteome</keyword>
<dbReference type="PANTHER" id="PTHR43284:SF1">
    <property type="entry name" value="ASPARAGINE SYNTHETASE"/>
    <property type="match status" value="1"/>
</dbReference>
<gene>
    <name evidence="7" type="ORF">BLA60_26680</name>
</gene>
<dbReference type="InterPro" id="IPR029055">
    <property type="entry name" value="Ntn_hydrolases_N"/>
</dbReference>
<dbReference type="AlphaFoldDB" id="A0A7Z1AWX4"/>
<evidence type="ECO:0000256" key="3">
    <source>
        <dbReference type="ARBA" id="ARBA00012737"/>
    </source>
</evidence>
<dbReference type="PANTHER" id="PTHR43284">
    <property type="entry name" value="ASPARAGINE SYNTHETASE (GLUTAMINE-HYDROLYZING)"/>
    <property type="match status" value="1"/>
</dbReference>
<sequence>MNAPEFVVLPDSAEAERLFAQWDTTDWKTIRHPSGRPWIAGHWDDLRTASAGQNALTLIGLSDVTDRGLESTLTRLRSVEHLDHVLPDWRGSFHTIASIDGRLRIQGTAYGVRRIYYTTVDGVVVAADRAATLARLTGADVDPRALATRLMFPTPYPLTDSPMWTGVHAVRPGRYLTLAHRDPRPRQVRWHRPPEPVVPLAPGARAVRTELAAAVALRTRGGGLVSADLSGGFDSTSVAFLAARDLRPDDLVLCTGADHTTDDALWARRAAAHLPGVDHDLYPPEEWGLFYEGLVDERDRFDNPCGIVTTRHRTTASVRRMAARGSRLHLTGIGGDHLFLGFPAHYHSLLLTRPWLSAQRLRGYRALFSWPWRDVLSALGDRRSFRRAFAGIDPRDTTAHELSTVRLAWQYRPRTAAWLTDDCVDLITEALAAAAPDLEPLAPTRGRHLELEAIDLTTRDMAAWHDVHRAAGVPIALPYFDDHVVTSALSVRPQDRTSPFAYKGLLTTAMRGVVPEDVLARRTKATGSAASAGGLRRHREALTALWDDSALARAGLVDTDRLRRICAVPDSPELAEAGLSATLAAELWLRGAR</sequence>
<evidence type="ECO:0000256" key="2">
    <source>
        <dbReference type="ARBA" id="ARBA00005752"/>
    </source>
</evidence>
<dbReference type="InterPro" id="IPR006426">
    <property type="entry name" value="Asn_synth_AEB"/>
</dbReference>
<dbReference type="Gene3D" id="3.40.50.620">
    <property type="entry name" value="HUPs"/>
    <property type="match status" value="2"/>
</dbReference>
<dbReference type="SUPFAM" id="SSF52402">
    <property type="entry name" value="Adenine nucleotide alpha hydrolases-like"/>
    <property type="match status" value="1"/>
</dbReference>
<accession>A0A7Z1AWX4</accession>
<comment type="caution">
    <text evidence="7">The sequence shown here is derived from an EMBL/GenBank/DDBJ whole genome shotgun (WGS) entry which is preliminary data.</text>
</comment>
<keyword evidence="4" id="KW-0028">Amino-acid biosynthesis</keyword>
<keyword evidence="4" id="KW-0061">Asparagine biosynthesis</keyword>
<evidence type="ECO:0000313" key="7">
    <source>
        <dbReference type="EMBL" id="OLF07514.1"/>
    </source>
</evidence>
<dbReference type="Pfam" id="PF00733">
    <property type="entry name" value="Asn_synthase"/>
    <property type="match status" value="1"/>
</dbReference>
<evidence type="ECO:0000256" key="5">
    <source>
        <dbReference type="ARBA" id="ARBA00048741"/>
    </source>
</evidence>
<protein>
    <recommendedName>
        <fullName evidence="3">asparagine synthase (glutamine-hydrolyzing)</fullName>
        <ecNumber evidence="3">6.3.5.4</ecNumber>
    </recommendedName>
</protein>
<evidence type="ECO:0000256" key="1">
    <source>
        <dbReference type="ARBA" id="ARBA00005187"/>
    </source>
</evidence>
<dbReference type="InterPro" id="IPR001962">
    <property type="entry name" value="Asn_synthase"/>
</dbReference>
<reference evidence="7 8" key="1">
    <citation type="submission" date="2016-12" db="EMBL/GenBank/DDBJ databases">
        <title>The draft genome sequence of Actinophytocola xinjiangensis.</title>
        <authorList>
            <person name="Wang W."/>
            <person name="Yuan L."/>
        </authorList>
    </citation>
    <scope>NUCLEOTIDE SEQUENCE [LARGE SCALE GENOMIC DNA]</scope>
    <source>
        <strain evidence="7 8">CGMCC 4.4663</strain>
    </source>
</reference>
<evidence type="ECO:0000256" key="4">
    <source>
        <dbReference type="ARBA" id="ARBA00022888"/>
    </source>
</evidence>
<name>A0A7Z1AWX4_9PSEU</name>
<dbReference type="PIRSF" id="PIRSF001589">
    <property type="entry name" value="Asn_synthetase_glu-h"/>
    <property type="match status" value="1"/>
</dbReference>
<dbReference type="GO" id="GO:0004066">
    <property type="term" value="F:asparagine synthase (glutamine-hydrolyzing) activity"/>
    <property type="evidence" value="ECO:0007669"/>
    <property type="project" value="UniProtKB-EC"/>
</dbReference>
<dbReference type="EMBL" id="MSIF01000015">
    <property type="protein sequence ID" value="OLF07514.1"/>
    <property type="molecule type" value="Genomic_DNA"/>
</dbReference>
<proteinExistence type="inferred from homology"/>
<dbReference type="Proteomes" id="UP000185696">
    <property type="component" value="Unassembled WGS sequence"/>
</dbReference>
<organism evidence="7 8">
    <name type="scientific">Actinophytocola xinjiangensis</name>
    <dbReference type="NCBI Taxonomy" id="485602"/>
    <lineage>
        <taxon>Bacteria</taxon>
        <taxon>Bacillati</taxon>
        <taxon>Actinomycetota</taxon>
        <taxon>Actinomycetes</taxon>
        <taxon>Pseudonocardiales</taxon>
        <taxon>Pseudonocardiaceae</taxon>
    </lineage>
</organism>
<dbReference type="InterPro" id="IPR051786">
    <property type="entry name" value="ASN_synthetase/amidase"/>
</dbReference>
<comment type="pathway">
    <text evidence="1">Amino-acid biosynthesis; L-asparagine biosynthesis; L-asparagine from L-aspartate (L-Gln route): step 1/1.</text>
</comment>
<comment type="catalytic activity">
    <reaction evidence="5">
        <text>L-aspartate + L-glutamine + ATP + H2O = L-asparagine + L-glutamate + AMP + diphosphate + H(+)</text>
        <dbReference type="Rhea" id="RHEA:12228"/>
        <dbReference type="ChEBI" id="CHEBI:15377"/>
        <dbReference type="ChEBI" id="CHEBI:15378"/>
        <dbReference type="ChEBI" id="CHEBI:29985"/>
        <dbReference type="ChEBI" id="CHEBI:29991"/>
        <dbReference type="ChEBI" id="CHEBI:30616"/>
        <dbReference type="ChEBI" id="CHEBI:33019"/>
        <dbReference type="ChEBI" id="CHEBI:58048"/>
        <dbReference type="ChEBI" id="CHEBI:58359"/>
        <dbReference type="ChEBI" id="CHEBI:456215"/>
        <dbReference type="EC" id="6.3.5.4"/>
    </reaction>
</comment>
<evidence type="ECO:0000313" key="8">
    <source>
        <dbReference type="Proteomes" id="UP000185696"/>
    </source>
</evidence>
<evidence type="ECO:0000259" key="6">
    <source>
        <dbReference type="Pfam" id="PF00733"/>
    </source>
</evidence>